<evidence type="ECO:0000313" key="2">
    <source>
        <dbReference type="EMBL" id="TMJ08540.1"/>
    </source>
</evidence>
<reference evidence="2 3" key="1">
    <citation type="journal article" date="2019" name="Nat. Microbiol.">
        <title>Mediterranean grassland soil C-N compound turnover is dependent on rainfall and depth, and is mediated by genomically divergent microorganisms.</title>
        <authorList>
            <person name="Diamond S."/>
            <person name="Andeer P.F."/>
            <person name="Li Z."/>
            <person name="Crits-Christoph A."/>
            <person name="Burstein D."/>
            <person name="Anantharaman K."/>
            <person name="Lane K.R."/>
            <person name="Thomas B.C."/>
            <person name="Pan C."/>
            <person name="Northen T.R."/>
            <person name="Banfield J.F."/>
        </authorList>
    </citation>
    <scope>NUCLEOTIDE SEQUENCE [LARGE SCALE GENOMIC DNA]</scope>
    <source>
        <strain evidence="2">NP_5</strain>
    </source>
</reference>
<dbReference type="InterPro" id="IPR002376">
    <property type="entry name" value="Formyl_transf_N"/>
</dbReference>
<dbReference type="GO" id="GO:0016740">
    <property type="term" value="F:transferase activity"/>
    <property type="evidence" value="ECO:0007669"/>
    <property type="project" value="UniProtKB-KW"/>
</dbReference>
<dbReference type="Gene3D" id="3.40.50.170">
    <property type="entry name" value="Formyl transferase, N-terminal domain"/>
    <property type="match status" value="1"/>
</dbReference>
<sequence>MPEPLRVGVLVSGTGSNLQALIDACRAGAIPAEVVLV</sequence>
<protein>
    <submittedName>
        <fullName evidence="2">Phosphoribosylglycinamide formyltransferase</fullName>
    </submittedName>
</protein>
<accession>A0A537LKM8</accession>
<feature type="non-terminal residue" evidence="2">
    <location>
        <position position="37"/>
    </location>
</feature>
<name>A0A537LKM8_9BACT</name>
<organism evidence="2 3">
    <name type="scientific">Candidatus Segetimicrobium genomatis</name>
    <dbReference type="NCBI Taxonomy" id="2569760"/>
    <lineage>
        <taxon>Bacteria</taxon>
        <taxon>Bacillati</taxon>
        <taxon>Candidatus Sysuimicrobiota</taxon>
        <taxon>Candidatus Sysuimicrobiia</taxon>
        <taxon>Candidatus Sysuimicrobiales</taxon>
        <taxon>Candidatus Segetimicrobiaceae</taxon>
        <taxon>Candidatus Segetimicrobium</taxon>
    </lineage>
</organism>
<evidence type="ECO:0000313" key="3">
    <source>
        <dbReference type="Proteomes" id="UP000320393"/>
    </source>
</evidence>
<dbReference type="AlphaFoldDB" id="A0A537LKM8"/>
<dbReference type="Pfam" id="PF00551">
    <property type="entry name" value="Formyl_trans_N"/>
    <property type="match status" value="1"/>
</dbReference>
<feature type="domain" description="Formyl transferase N-terminal" evidence="1">
    <location>
        <begin position="6"/>
        <end position="37"/>
    </location>
</feature>
<comment type="caution">
    <text evidence="2">The sequence shown here is derived from an EMBL/GenBank/DDBJ whole genome shotgun (WGS) entry which is preliminary data.</text>
</comment>
<evidence type="ECO:0000259" key="1">
    <source>
        <dbReference type="Pfam" id="PF00551"/>
    </source>
</evidence>
<gene>
    <name evidence="2" type="ORF">E6H02_09785</name>
</gene>
<proteinExistence type="predicted"/>
<dbReference type="Proteomes" id="UP000320393">
    <property type="component" value="Unassembled WGS sequence"/>
</dbReference>
<dbReference type="SUPFAM" id="SSF53328">
    <property type="entry name" value="Formyltransferase"/>
    <property type="match status" value="1"/>
</dbReference>
<dbReference type="EMBL" id="VBAM01000390">
    <property type="protein sequence ID" value="TMJ08540.1"/>
    <property type="molecule type" value="Genomic_DNA"/>
</dbReference>
<dbReference type="InterPro" id="IPR036477">
    <property type="entry name" value="Formyl_transf_N_sf"/>
</dbReference>
<keyword evidence="2" id="KW-0808">Transferase</keyword>